<feature type="region of interest" description="Disordered" evidence="18">
    <location>
        <begin position="647"/>
        <end position="781"/>
    </location>
</feature>
<keyword evidence="14 17" id="KW-0238">DNA-binding</keyword>
<dbReference type="InterPro" id="IPR008918">
    <property type="entry name" value="HhH2"/>
</dbReference>
<evidence type="ECO:0000313" key="22">
    <source>
        <dbReference type="Proteomes" id="UP001219518"/>
    </source>
</evidence>
<dbReference type="PANTHER" id="PTHR11081:SF8">
    <property type="entry name" value="EXONUCLEASE 1"/>
    <property type="match status" value="1"/>
</dbReference>
<keyword evidence="7" id="KW-0255">Endonuclease</keyword>
<dbReference type="SMART" id="SM00279">
    <property type="entry name" value="HhH2"/>
    <property type="match status" value="1"/>
</dbReference>
<evidence type="ECO:0000256" key="18">
    <source>
        <dbReference type="SAM" id="MobiDB-lite"/>
    </source>
</evidence>
<evidence type="ECO:0000256" key="5">
    <source>
        <dbReference type="ARBA" id="ARBA00022722"/>
    </source>
</evidence>
<gene>
    <name evidence="21" type="ORF">KUF71_016713</name>
</gene>
<dbReference type="PROSITE" id="PS00841">
    <property type="entry name" value="XPG_1"/>
    <property type="match status" value="1"/>
</dbReference>
<dbReference type="PROSITE" id="PS00842">
    <property type="entry name" value="XPG_2"/>
    <property type="match status" value="1"/>
</dbReference>
<comment type="subcellular location">
    <subcellularLocation>
        <location evidence="1 17">Nucleus</location>
    </subcellularLocation>
</comment>
<comment type="similarity">
    <text evidence="2 17">Belongs to the XPG/RAD2 endonuclease family. EXO1 subfamily.</text>
</comment>
<dbReference type="GO" id="GO:0017108">
    <property type="term" value="F:5'-flap endonuclease activity"/>
    <property type="evidence" value="ECO:0007669"/>
    <property type="project" value="TreeGrafter"/>
</dbReference>
<keyword evidence="11 17" id="KW-0269">Exonuclease</keyword>
<keyword evidence="15 17" id="KW-0234">DNA repair</keyword>
<keyword evidence="16 17" id="KW-0539">Nucleus</keyword>
<feature type="compositionally biased region" description="Basic and acidic residues" evidence="18">
    <location>
        <begin position="411"/>
        <end position="422"/>
    </location>
</feature>
<comment type="function">
    <text evidence="17">5'-&gt;3' double-stranded DNA exonuclease which may also possess a cryptic 3'-&gt;5' double-stranded DNA exonuclease activity. Functions in DNA mismatch repair.</text>
</comment>
<dbReference type="InterPro" id="IPR006084">
    <property type="entry name" value="XPG/Rad2"/>
</dbReference>
<keyword evidence="6 17" id="KW-0479">Metal-binding</keyword>
<dbReference type="SUPFAM" id="SSF47807">
    <property type="entry name" value="5' to 3' exonuclease, C-terminal subdomain"/>
    <property type="match status" value="1"/>
</dbReference>
<evidence type="ECO:0000256" key="8">
    <source>
        <dbReference type="ARBA" id="ARBA00022763"/>
    </source>
</evidence>
<feature type="compositionally biased region" description="Polar residues" evidence="18">
    <location>
        <begin position="453"/>
        <end position="465"/>
    </location>
</feature>
<dbReference type="SUPFAM" id="SSF88723">
    <property type="entry name" value="PIN domain-like"/>
    <property type="match status" value="1"/>
</dbReference>
<dbReference type="EMBL" id="JAHWGI010001331">
    <property type="protein sequence ID" value="KAK3928466.1"/>
    <property type="molecule type" value="Genomic_DNA"/>
</dbReference>
<dbReference type="GO" id="GO:0046872">
    <property type="term" value="F:metal ion binding"/>
    <property type="evidence" value="ECO:0007669"/>
    <property type="project" value="UniProtKB-UniRule"/>
</dbReference>
<dbReference type="Pfam" id="PF00752">
    <property type="entry name" value="XPG_N"/>
    <property type="match status" value="1"/>
</dbReference>
<dbReference type="InterPro" id="IPR036279">
    <property type="entry name" value="5-3_exonuclease_C_sf"/>
</dbReference>
<dbReference type="AlphaFoldDB" id="A0AAE1HVX2"/>
<evidence type="ECO:0000256" key="16">
    <source>
        <dbReference type="ARBA" id="ARBA00023242"/>
    </source>
</evidence>
<evidence type="ECO:0000256" key="6">
    <source>
        <dbReference type="ARBA" id="ARBA00022723"/>
    </source>
</evidence>
<dbReference type="InterPro" id="IPR029060">
    <property type="entry name" value="PIN-like_dom_sf"/>
</dbReference>
<evidence type="ECO:0000256" key="3">
    <source>
        <dbReference type="ARBA" id="ARBA00020324"/>
    </source>
</evidence>
<evidence type="ECO:0000256" key="7">
    <source>
        <dbReference type="ARBA" id="ARBA00022759"/>
    </source>
</evidence>
<dbReference type="Gene3D" id="3.40.50.1010">
    <property type="entry name" value="5'-nuclease"/>
    <property type="match status" value="1"/>
</dbReference>
<reference evidence="21" key="1">
    <citation type="submission" date="2021-07" db="EMBL/GenBank/DDBJ databases">
        <authorList>
            <person name="Catto M.A."/>
            <person name="Jacobson A."/>
            <person name="Kennedy G."/>
            <person name="Labadie P."/>
            <person name="Hunt B.G."/>
            <person name="Srinivasan R."/>
        </authorList>
    </citation>
    <scope>NUCLEOTIDE SEQUENCE</scope>
    <source>
        <strain evidence="21">PL_HMW_Pooled</strain>
        <tissue evidence="21">Head</tissue>
    </source>
</reference>
<dbReference type="Pfam" id="PF00867">
    <property type="entry name" value="XPG_I"/>
    <property type="match status" value="1"/>
</dbReference>
<keyword evidence="5 17" id="KW-0540">Nuclease</keyword>
<evidence type="ECO:0000313" key="21">
    <source>
        <dbReference type="EMBL" id="KAK3928466.1"/>
    </source>
</evidence>
<dbReference type="GO" id="GO:0006310">
    <property type="term" value="P:DNA recombination"/>
    <property type="evidence" value="ECO:0007669"/>
    <property type="project" value="TreeGrafter"/>
</dbReference>
<dbReference type="GO" id="GO:0005634">
    <property type="term" value="C:nucleus"/>
    <property type="evidence" value="ECO:0007669"/>
    <property type="project" value="UniProtKB-SubCell"/>
</dbReference>
<keyword evidence="8 17" id="KW-0227">DNA damage</keyword>
<dbReference type="CDD" id="cd09908">
    <property type="entry name" value="H3TH_EXO1"/>
    <property type="match status" value="1"/>
</dbReference>
<accession>A0AAE1HVX2</accession>
<feature type="compositionally biased region" description="Acidic residues" evidence="18">
    <location>
        <begin position="694"/>
        <end position="703"/>
    </location>
</feature>
<feature type="domain" description="XPG-I" evidence="19">
    <location>
        <begin position="140"/>
        <end position="213"/>
    </location>
</feature>
<evidence type="ECO:0000256" key="15">
    <source>
        <dbReference type="ARBA" id="ARBA00023204"/>
    </source>
</evidence>
<dbReference type="PANTHER" id="PTHR11081">
    <property type="entry name" value="FLAP ENDONUCLEASE FAMILY MEMBER"/>
    <property type="match status" value="1"/>
</dbReference>
<dbReference type="FunFam" id="3.40.50.1010:FF:000002">
    <property type="entry name" value="Exonuclease 1, putative"/>
    <property type="match status" value="1"/>
</dbReference>
<reference evidence="21" key="2">
    <citation type="journal article" date="2023" name="BMC Genomics">
        <title>Pest status, molecular evolution, and epigenetic factors derived from the genome assembly of Frankliniella fusca, a thysanopteran phytovirus vector.</title>
        <authorList>
            <person name="Catto M.A."/>
            <person name="Labadie P.E."/>
            <person name="Jacobson A.L."/>
            <person name="Kennedy G.G."/>
            <person name="Srinivasan R."/>
            <person name="Hunt B.G."/>
        </authorList>
    </citation>
    <scope>NUCLEOTIDE SEQUENCE</scope>
    <source>
        <strain evidence="21">PL_HMW_Pooled</strain>
    </source>
</reference>
<dbReference type="InterPro" id="IPR044752">
    <property type="entry name" value="PIN-like_EXO1"/>
</dbReference>
<dbReference type="FunFam" id="1.10.150.20:FF:000011">
    <property type="entry name" value="exonuclease 1"/>
    <property type="match status" value="1"/>
</dbReference>
<evidence type="ECO:0000256" key="2">
    <source>
        <dbReference type="ARBA" id="ARBA00010563"/>
    </source>
</evidence>
<dbReference type="Gene3D" id="1.10.150.20">
    <property type="entry name" value="5' to 3' exonuclease, C-terminal subdomain"/>
    <property type="match status" value="1"/>
</dbReference>
<evidence type="ECO:0000256" key="13">
    <source>
        <dbReference type="ARBA" id="ARBA00022881"/>
    </source>
</evidence>
<dbReference type="InterPro" id="IPR037315">
    <property type="entry name" value="EXO1_H3TH"/>
</dbReference>
<evidence type="ECO:0000256" key="1">
    <source>
        <dbReference type="ARBA" id="ARBA00004123"/>
    </source>
</evidence>
<evidence type="ECO:0000256" key="11">
    <source>
        <dbReference type="ARBA" id="ARBA00022839"/>
    </source>
</evidence>
<dbReference type="InterPro" id="IPR006086">
    <property type="entry name" value="XPG-I_dom"/>
</dbReference>
<protein>
    <recommendedName>
        <fullName evidence="3 17">Exonuclease 1</fullName>
        <ecNumber evidence="17">3.1.-.-</ecNumber>
    </recommendedName>
</protein>
<dbReference type="Proteomes" id="UP001219518">
    <property type="component" value="Unassembled WGS sequence"/>
</dbReference>
<dbReference type="SMART" id="SM00484">
    <property type="entry name" value="XPGI"/>
    <property type="match status" value="1"/>
</dbReference>
<dbReference type="PRINTS" id="PR00853">
    <property type="entry name" value="XPGRADSUPER"/>
</dbReference>
<dbReference type="SMART" id="SM00485">
    <property type="entry name" value="XPGN"/>
    <property type="match status" value="1"/>
</dbReference>
<keyword evidence="12 17" id="KW-0460">Magnesium</keyword>
<feature type="compositionally biased region" description="Basic and acidic residues" evidence="18">
    <location>
        <begin position="675"/>
        <end position="693"/>
    </location>
</feature>
<evidence type="ECO:0000256" key="12">
    <source>
        <dbReference type="ARBA" id="ARBA00022842"/>
    </source>
</evidence>
<comment type="caution">
    <text evidence="21">The sequence shown here is derived from an EMBL/GenBank/DDBJ whole genome shotgun (WGS) entry which is preliminary data.</text>
</comment>
<feature type="region of interest" description="Disordered" evidence="18">
    <location>
        <begin position="350"/>
        <end position="374"/>
    </location>
</feature>
<feature type="compositionally biased region" description="Polar residues" evidence="18">
    <location>
        <begin position="705"/>
        <end position="719"/>
    </location>
</feature>
<evidence type="ECO:0000256" key="9">
    <source>
        <dbReference type="ARBA" id="ARBA00022769"/>
    </source>
</evidence>
<proteinExistence type="inferred from homology"/>
<comment type="cofactor">
    <cofactor evidence="17">
        <name>Mg(2+)</name>
        <dbReference type="ChEBI" id="CHEBI:18420"/>
    </cofactor>
    <text evidence="17">Binds 2 magnesium ions per subunit. They probably participate in the reaction catalyzed by the enzyme. May bind an additional third magnesium ion after substrate binding.</text>
</comment>
<keyword evidence="22" id="KW-1185">Reference proteome</keyword>
<feature type="region of interest" description="Disordered" evidence="18">
    <location>
        <begin position="611"/>
        <end position="633"/>
    </location>
</feature>
<keyword evidence="9 17" id="KW-0228">DNA excision</keyword>
<keyword evidence="10 17" id="KW-0378">Hydrolase</keyword>
<evidence type="ECO:0000259" key="20">
    <source>
        <dbReference type="SMART" id="SM00485"/>
    </source>
</evidence>
<dbReference type="EC" id="3.1.-.-" evidence="17"/>
<dbReference type="GO" id="GO:0006298">
    <property type="term" value="P:mismatch repair"/>
    <property type="evidence" value="ECO:0007669"/>
    <property type="project" value="TreeGrafter"/>
</dbReference>
<dbReference type="GO" id="GO:0003677">
    <property type="term" value="F:DNA binding"/>
    <property type="evidence" value="ECO:0007669"/>
    <property type="project" value="UniProtKB-UniRule"/>
</dbReference>
<keyword evidence="4" id="KW-0597">Phosphoprotein</keyword>
<feature type="region of interest" description="Disordered" evidence="18">
    <location>
        <begin position="399"/>
        <end position="521"/>
    </location>
</feature>
<feature type="domain" description="XPG N-terminal" evidence="20">
    <location>
        <begin position="1"/>
        <end position="101"/>
    </location>
</feature>
<dbReference type="GO" id="GO:0035312">
    <property type="term" value="F:5'-3' DNA exonuclease activity"/>
    <property type="evidence" value="ECO:0007669"/>
    <property type="project" value="UniProtKB-UniRule"/>
</dbReference>
<dbReference type="CDD" id="cd09857">
    <property type="entry name" value="PIN_EXO1"/>
    <property type="match status" value="1"/>
</dbReference>
<evidence type="ECO:0000259" key="19">
    <source>
        <dbReference type="SMART" id="SM00484"/>
    </source>
</evidence>
<evidence type="ECO:0000256" key="17">
    <source>
        <dbReference type="RuleBase" id="RU910737"/>
    </source>
</evidence>
<evidence type="ECO:0000256" key="10">
    <source>
        <dbReference type="ARBA" id="ARBA00022801"/>
    </source>
</evidence>
<keyword evidence="13 17" id="KW-0267">Excision nuclease</keyword>
<dbReference type="InterPro" id="IPR006085">
    <property type="entry name" value="XPG_DNA_repair_N"/>
</dbReference>
<evidence type="ECO:0000256" key="4">
    <source>
        <dbReference type="ARBA" id="ARBA00022553"/>
    </source>
</evidence>
<evidence type="ECO:0000256" key="14">
    <source>
        <dbReference type="ARBA" id="ARBA00023125"/>
    </source>
</evidence>
<feature type="compositionally biased region" description="Polar residues" evidence="18">
    <location>
        <begin position="362"/>
        <end position="371"/>
    </location>
</feature>
<organism evidence="21 22">
    <name type="scientific">Frankliniella fusca</name>
    <dbReference type="NCBI Taxonomy" id="407009"/>
    <lineage>
        <taxon>Eukaryota</taxon>
        <taxon>Metazoa</taxon>
        <taxon>Ecdysozoa</taxon>
        <taxon>Arthropoda</taxon>
        <taxon>Hexapoda</taxon>
        <taxon>Insecta</taxon>
        <taxon>Pterygota</taxon>
        <taxon>Neoptera</taxon>
        <taxon>Paraneoptera</taxon>
        <taxon>Thysanoptera</taxon>
        <taxon>Terebrantia</taxon>
        <taxon>Thripoidea</taxon>
        <taxon>Thripidae</taxon>
        <taxon>Frankliniella</taxon>
    </lineage>
</organism>
<sequence>MGITGLLPFLEKGKVSRPINVRELKGCTVAADAYCWLHKGAFACADKLARGEQTDMYVQYCMKYVNMLLANEIKPILVFDGRHLPAKAQTEKKRREKREENRKQAASLLRQGHTTEALSFLRRCIDVTHKMALTLMQECRRRNIDCIVAPYEADAQLAYFSLEGIADVVITEDSDLLLFGCKKVLFKLDLAGNGILVDQQRLYMSMGTRPEAYSFDKFRYMCILSGCDYLDSLPGIGLGKACKFISRTQDPDIHKALSRLPSQLNIRGLTVTMDYRDEFMKADAMFRHQLVFDPISKKTKPLTPHGSVHPASPLAAGPLPGCVPEFDEETSLQLALGNLDPFKLEKVDDYDPNLPRNEKQGVKTSGWNQTAVAPHPSIWDPQFIEKMESKFKQREVPSFMPCEGRPLTKGKTKEIDTKEMVKKSNKRALEEDDEVHSPKRPSMDFTESKLTAIYTSPNTTSTPSFESPDDPQVSPTSPVLSGKRPSRNPFARGSKLLDGLEAVKEETSPVNPPPSKAPSKFGALSKFARFTQRTSTEGKPIVQSRYFGSSNTPVTENCKDLENEGSSSLLRDVSNTVEDNFGKEFDVLQIYKKSPEKQSKTPMIHKKPLFSSLSNFPKENSEDNASLPVSSTADTLKTMNDRFKKENACPLLKSSPTKNPFKKGTHIIKTASYNEEVRDTYESSREGIPSHDGEQDEDVDDPGFESSTSLTPCSPNQEHSQPDDGFESPSKLLPEVMTSPSNSVNKKLVTPKTNKPACRTPGLRKPATPAQGQSKLSAFGFVPKPKIQRSSYFS</sequence>
<dbReference type="InterPro" id="IPR019974">
    <property type="entry name" value="XPG_CS"/>
</dbReference>
<name>A0AAE1HVX2_9NEOP</name>